<protein>
    <recommendedName>
        <fullName evidence="2">DUF1985 domain-containing protein</fullName>
    </recommendedName>
</protein>
<gene>
    <name evidence="1" type="ORF">EJD97_005256</name>
</gene>
<organism evidence="1">
    <name type="scientific">Solanum chilense</name>
    <name type="common">Tomato</name>
    <name type="synonym">Lycopersicon chilense</name>
    <dbReference type="NCBI Taxonomy" id="4083"/>
    <lineage>
        <taxon>Eukaryota</taxon>
        <taxon>Viridiplantae</taxon>
        <taxon>Streptophyta</taxon>
        <taxon>Embryophyta</taxon>
        <taxon>Tracheophyta</taxon>
        <taxon>Spermatophyta</taxon>
        <taxon>Magnoliopsida</taxon>
        <taxon>eudicotyledons</taxon>
        <taxon>Gunneridae</taxon>
        <taxon>Pentapetalae</taxon>
        <taxon>asterids</taxon>
        <taxon>lamiids</taxon>
        <taxon>Solanales</taxon>
        <taxon>Solanaceae</taxon>
        <taxon>Solanoideae</taxon>
        <taxon>Solaneae</taxon>
        <taxon>Solanum</taxon>
        <taxon>Solanum subgen. Lycopersicon</taxon>
    </lineage>
</organism>
<dbReference type="EMBL" id="RXGB01001770">
    <property type="protein sequence ID" value="TMW97597.1"/>
    <property type="molecule type" value="Genomic_DNA"/>
</dbReference>
<dbReference type="PANTHER" id="PTHR48302">
    <property type="entry name" value="ULP1 PROTEASE FAMILY, C-TERMINAL CATALYTIC DOMAIN CONTAINING PROTEIN"/>
    <property type="match status" value="1"/>
</dbReference>
<sequence>MEILYFINTFMLCHLGETFILIEEFLMVEDGRYELYPWGQIAFNKLITSLEQDFNQSKQMYRLFDFVVKVANDIPRICNWTVVAEKPKYEKFMSSIFSELLKKKCKLKLSQVLRISKQALLVIY</sequence>
<evidence type="ECO:0000313" key="1">
    <source>
        <dbReference type="EMBL" id="TMW97597.1"/>
    </source>
</evidence>
<name>A0A6N2BSU8_SOLCI</name>
<proteinExistence type="predicted"/>
<evidence type="ECO:0008006" key="2">
    <source>
        <dbReference type="Google" id="ProtNLM"/>
    </source>
</evidence>
<dbReference type="AlphaFoldDB" id="A0A6N2BSU8"/>
<reference evidence="1" key="1">
    <citation type="submission" date="2019-05" db="EMBL/GenBank/DDBJ databases">
        <title>The de novo reference genome and transcriptome assemblies of the wild tomato species Solanum chilense.</title>
        <authorList>
            <person name="Stam R."/>
            <person name="Nosenko T."/>
            <person name="Hoerger A.C."/>
            <person name="Stephan W."/>
            <person name="Seidel M.A."/>
            <person name="Kuhn J.M.M."/>
            <person name="Haberer G."/>
            <person name="Tellier A."/>
        </authorList>
    </citation>
    <scope>NUCLEOTIDE SEQUENCE</scope>
    <source>
        <tissue evidence="1">Mature leaves</tissue>
    </source>
</reference>
<accession>A0A6N2BSU8</accession>
<dbReference type="PANTHER" id="PTHR48302:SF2">
    <property type="entry name" value="DUF1985 DOMAIN-CONTAINING PROTEIN"/>
    <property type="match status" value="1"/>
</dbReference>
<comment type="caution">
    <text evidence="1">The sequence shown here is derived from an EMBL/GenBank/DDBJ whole genome shotgun (WGS) entry which is preliminary data.</text>
</comment>